<organism evidence="2 3">
    <name type="scientific">Genlisea aurea</name>
    <dbReference type="NCBI Taxonomy" id="192259"/>
    <lineage>
        <taxon>Eukaryota</taxon>
        <taxon>Viridiplantae</taxon>
        <taxon>Streptophyta</taxon>
        <taxon>Embryophyta</taxon>
        <taxon>Tracheophyta</taxon>
        <taxon>Spermatophyta</taxon>
        <taxon>Magnoliopsida</taxon>
        <taxon>eudicotyledons</taxon>
        <taxon>Gunneridae</taxon>
        <taxon>Pentapetalae</taxon>
        <taxon>asterids</taxon>
        <taxon>lamiids</taxon>
        <taxon>Lamiales</taxon>
        <taxon>Lentibulariaceae</taxon>
        <taxon>Genlisea</taxon>
    </lineage>
</organism>
<evidence type="ECO:0000313" key="2">
    <source>
        <dbReference type="EMBL" id="EPS74640.1"/>
    </source>
</evidence>
<proteinExistence type="predicted"/>
<evidence type="ECO:0000313" key="3">
    <source>
        <dbReference type="Proteomes" id="UP000015453"/>
    </source>
</evidence>
<dbReference type="AlphaFoldDB" id="S8D5E4"/>
<gene>
    <name evidence="2" type="ORF">M569_00119</name>
</gene>
<sequence length="154" mass="17503">MVLPETSDTLRYYTEEQVDIVKAFRQAFCDSSGTIWVKDSIRYHGTALLPDVPMLEVLQCSGSKRNGRSSQVTIKGREWELDFHANRCLSVNPAAQPENRNATPGHGSYRKQRLVAEIVGQHYSQTELSLRKVTESDEIAETHGSEDSYKLEWE</sequence>
<name>S8D5E4_9LAMI</name>
<evidence type="ECO:0000256" key="1">
    <source>
        <dbReference type="SAM" id="MobiDB-lite"/>
    </source>
</evidence>
<reference evidence="2 3" key="1">
    <citation type="journal article" date="2013" name="BMC Genomics">
        <title>The miniature genome of a carnivorous plant Genlisea aurea contains a low number of genes and short non-coding sequences.</title>
        <authorList>
            <person name="Leushkin E.V."/>
            <person name="Sutormin R.A."/>
            <person name="Nabieva E.R."/>
            <person name="Penin A.A."/>
            <person name="Kondrashov A.S."/>
            <person name="Logacheva M.D."/>
        </authorList>
    </citation>
    <scope>NUCLEOTIDE SEQUENCE [LARGE SCALE GENOMIC DNA]</scope>
</reference>
<dbReference type="Proteomes" id="UP000015453">
    <property type="component" value="Unassembled WGS sequence"/>
</dbReference>
<accession>S8D5E4</accession>
<keyword evidence="3" id="KW-1185">Reference proteome</keyword>
<feature type="region of interest" description="Disordered" evidence="1">
    <location>
        <begin position="135"/>
        <end position="154"/>
    </location>
</feature>
<protein>
    <submittedName>
        <fullName evidence="2">Uncharacterized protein</fullName>
    </submittedName>
</protein>
<comment type="caution">
    <text evidence="2">The sequence shown here is derived from an EMBL/GenBank/DDBJ whole genome shotgun (WGS) entry which is preliminary data.</text>
</comment>
<dbReference type="EMBL" id="AUSU01000018">
    <property type="protein sequence ID" value="EPS74640.1"/>
    <property type="molecule type" value="Genomic_DNA"/>
</dbReference>